<name>A0A8H3CVC9_9AGAM</name>
<proteinExistence type="predicted"/>
<feature type="region of interest" description="Disordered" evidence="1">
    <location>
        <begin position="13"/>
        <end position="32"/>
    </location>
</feature>
<dbReference type="AlphaFoldDB" id="A0A8H3CVC9"/>
<comment type="caution">
    <text evidence="2">The sequence shown here is derived from an EMBL/GenBank/DDBJ whole genome shotgun (WGS) entry which is preliminary data.</text>
</comment>
<protein>
    <submittedName>
        <fullName evidence="2">Uncharacterized protein</fullName>
    </submittedName>
</protein>
<evidence type="ECO:0000313" key="2">
    <source>
        <dbReference type="EMBL" id="CAE6500877.1"/>
    </source>
</evidence>
<feature type="region of interest" description="Disordered" evidence="1">
    <location>
        <begin position="280"/>
        <end position="308"/>
    </location>
</feature>
<evidence type="ECO:0000313" key="3">
    <source>
        <dbReference type="Proteomes" id="UP000663888"/>
    </source>
</evidence>
<dbReference type="EMBL" id="CAJMWX010001651">
    <property type="protein sequence ID" value="CAE6500877.1"/>
    <property type="molecule type" value="Genomic_DNA"/>
</dbReference>
<organism evidence="2 3">
    <name type="scientific">Rhizoctonia solani</name>
    <dbReference type="NCBI Taxonomy" id="456999"/>
    <lineage>
        <taxon>Eukaryota</taxon>
        <taxon>Fungi</taxon>
        <taxon>Dikarya</taxon>
        <taxon>Basidiomycota</taxon>
        <taxon>Agaricomycotina</taxon>
        <taxon>Agaricomycetes</taxon>
        <taxon>Cantharellales</taxon>
        <taxon>Ceratobasidiaceae</taxon>
        <taxon>Rhizoctonia</taxon>
    </lineage>
</organism>
<gene>
    <name evidence="2" type="ORF">RDB_LOCUS152938</name>
</gene>
<sequence>MAESLKPPHRLVDVFPPGFDSKSKSSSSRGPYQFAPEQLYRTLTHAYAREHHVESTIVTSAWYGKQKNGARHEFILIEVEDTEAGFKNFIVLDRNNSKSPPVESEDSPGLNLSPGGIGCSRSCQSAAADAFRVSYNGIEKQLLRECQLQGNQYLEMIKFGSEGQLFLYQLVTLVHLVSESSQNYAVAGRNCYWFAGVIWECIRALHPSAEYDGRRSRIRGKFAMMRYTPNTEDIHRICQEFEQEIRSVEDRLAQLREKWFKMEGTSFEMTAVASNDIMGSGSPFGRRPGPVGDMTPFRGNNFDEGVAV</sequence>
<accession>A0A8H3CVC9</accession>
<reference evidence="2" key="1">
    <citation type="submission" date="2021-01" db="EMBL/GenBank/DDBJ databases">
        <authorList>
            <person name="Kaushik A."/>
        </authorList>
    </citation>
    <scope>NUCLEOTIDE SEQUENCE</scope>
    <source>
        <strain evidence="2">AG4-R118</strain>
    </source>
</reference>
<evidence type="ECO:0000256" key="1">
    <source>
        <dbReference type="SAM" id="MobiDB-lite"/>
    </source>
</evidence>
<dbReference type="Proteomes" id="UP000663888">
    <property type="component" value="Unassembled WGS sequence"/>
</dbReference>
<feature type="compositionally biased region" description="Low complexity" evidence="1">
    <location>
        <begin position="280"/>
        <end position="292"/>
    </location>
</feature>